<comment type="caution">
    <text evidence="1">The sequence shown here is derived from an EMBL/GenBank/DDBJ whole genome shotgun (WGS) entry which is preliminary data.</text>
</comment>
<protein>
    <submittedName>
        <fullName evidence="1">Uncharacterized protein</fullName>
    </submittedName>
</protein>
<dbReference type="EMBL" id="JAIQCV010000001">
    <property type="protein sequence ID" value="KAH1130165.1"/>
    <property type="molecule type" value="Genomic_DNA"/>
</dbReference>
<organism evidence="1 2">
    <name type="scientific">Gossypium stocksii</name>
    <dbReference type="NCBI Taxonomy" id="47602"/>
    <lineage>
        <taxon>Eukaryota</taxon>
        <taxon>Viridiplantae</taxon>
        <taxon>Streptophyta</taxon>
        <taxon>Embryophyta</taxon>
        <taxon>Tracheophyta</taxon>
        <taxon>Spermatophyta</taxon>
        <taxon>Magnoliopsida</taxon>
        <taxon>eudicotyledons</taxon>
        <taxon>Gunneridae</taxon>
        <taxon>Pentapetalae</taxon>
        <taxon>rosids</taxon>
        <taxon>malvids</taxon>
        <taxon>Malvales</taxon>
        <taxon>Malvaceae</taxon>
        <taxon>Malvoideae</taxon>
        <taxon>Gossypium</taxon>
    </lineage>
</organism>
<evidence type="ECO:0000313" key="2">
    <source>
        <dbReference type="Proteomes" id="UP000828251"/>
    </source>
</evidence>
<gene>
    <name evidence="1" type="ORF">J1N35_001543</name>
</gene>
<name>A0A9D3WJ74_9ROSI</name>
<dbReference type="AlphaFoldDB" id="A0A9D3WJ74"/>
<reference evidence="1 2" key="1">
    <citation type="journal article" date="2021" name="Plant Biotechnol. J.">
        <title>Multi-omics assisted identification of the key and species-specific regulatory components of drought-tolerant mechanisms in Gossypium stocksii.</title>
        <authorList>
            <person name="Yu D."/>
            <person name="Ke L."/>
            <person name="Zhang D."/>
            <person name="Wu Y."/>
            <person name="Sun Y."/>
            <person name="Mei J."/>
            <person name="Sun J."/>
            <person name="Sun Y."/>
        </authorList>
    </citation>
    <scope>NUCLEOTIDE SEQUENCE [LARGE SCALE GENOMIC DNA]</scope>
    <source>
        <strain evidence="2">cv. E1</strain>
        <tissue evidence="1">Leaf</tissue>
    </source>
</reference>
<sequence>MLNVDPDTAHALEFLEYEDILPTYWLMPSLETKDLFVGQRFQKPYTCMFARMTQDHLKLDVKTIRNCIMLMVKDMSTIVVSVIIADMQARFQYRVSYNKSWWAKQMGWNNCMVIRCVDAPHN</sequence>
<dbReference type="OrthoDB" id="1410710at2759"/>
<accession>A0A9D3WJ74</accession>
<proteinExistence type="predicted"/>
<evidence type="ECO:0000313" key="1">
    <source>
        <dbReference type="EMBL" id="KAH1130165.1"/>
    </source>
</evidence>
<keyword evidence="2" id="KW-1185">Reference proteome</keyword>
<dbReference type="Proteomes" id="UP000828251">
    <property type="component" value="Unassembled WGS sequence"/>
</dbReference>